<protein>
    <submittedName>
        <fullName evidence="10">ABC transporter permease</fullName>
    </submittedName>
</protein>
<keyword evidence="6 8" id="KW-1133">Transmembrane helix</keyword>
<sequence>MSGLRQRLVALALVLPLLLFLGVFFAWPLVTMSAEAIPQSVVARGLPRTAAAAAAWDRTTPPTEAMREALVADLRAAPDDQALAGVVQTLNSAKSGYRTLIARTVAALRGGEGPADLAAIDRRWADPAFWRPIAAETANTRPDANLLAALDLRRDEDGTIRSLPEGASANRRILVRTFVIAGLVTLACLLIGLPYAMLMASLEGWRRQVLLAAVLLPLWTSLLVRTAAWFILLQDNGPVNGLLRAVGIGALPLIFNRTGVVVAMTHVLLPFMVLPIYSVLLGIPRNLMQAAGSMGAHPIRAFVEVLLPLSARGIVAGALLVFMAAIGYYITPALIGGPQDQMISSIIAFYALQTANWGMASALGLVLLAITIVLYAVYHRLSVDEPGRA</sequence>
<keyword evidence="3 8" id="KW-0813">Transport</keyword>
<dbReference type="Proteomes" id="UP000297535">
    <property type="component" value="Unassembled WGS sequence"/>
</dbReference>
<keyword evidence="11" id="KW-1185">Reference proteome</keyword>
<evidence type="ECO:0000256" key="5">
    <source>
        <dbReference type="ARBA" id="ARBA00022692"/>
    </source>
</evidence>
<dbReference type="CDD" id="cd06261">
    <property type="entry name" value="TM_PBP2"/>
    <property type="match status" value="1"/>
</dbReference>
<dbReference type="PANTHER" id="PTHR42929">
    <property type="entry name" value="INNER MEMBRANE ABC TRANSPORTER PERMEASE PROTEIN YDCU-RELATED-RELATED"/>
    <property type="match status" value="1"/>
</dbReference>
<dbReference type="EMBL" id="SRLB01000006">
    <property type="protein sequence ID" value="TGE00315.1"/>
    <property type="molecule type" value="Genomic_DNA"/>
</dbReference>
<dbReference type="PROSITE" id="PS50928">
    <property type="entry name" value="ABC_TM1"/>
    <property type="match status" value="1"/>
</dbReference>
<evidence type="ECO:0000259" key="9">
    <source>
        <dbReference type="PROSITE" id="PS50928"/>
    </source>
</evidence>
<feature type="transmembrane region" description="Helical" evidence="8">
    <location>
        <begin position="209"/>
        <end position="232"/>
    </location>
</feature>
<evidence type="ECO:0000313" key="11">
    <source>
        <dbReference type="Proteomes" id="UP000297535"/>
    </source>
</evidence>
<feature type="transmembrane region" description="Helical" evidence="8">
    <location>
        <begin position="260"/>
        <end position="284"/>
    </location>
</feature>
<evidence type="ECO:0000256" key="2">
    <source>
        <dbReference type="ARBA" id="ARBA00007069"/>
    </source>
</evidence>
<dbReference type="Pfam" id="PF00528">
    <property type="entry name" value="BPD_transp_1"/>
    <property type="match status" value="1"/>
</dbReference>
<feature type="transmembrane region" description="Helical" evidence="8">
    <location>
        <begin position="357"/>
        <end position="378"/>
    </location>
</feature>
<keyword evidence="4" id="KW-1003">Cell membrane</keyword>
<feature type="transmembrane region" description="Helical" evidence="8">
    <location>
        <begin position="305"/>
        <end position="330"/>
    </location>
</feature>
<evidence type="ECO:0000256" key="1">
    <source>
        <dbReference type="ARBA" id="ARBA00004651"/>
    </source>
</evidence>
<dbReference type="GO" id="GO:0005886">
    <property type="term" value="C:plasma membrane"/>
    <property type="evidence" value="ECO:0007669"/>
    <property type="project" value="UniProtKB-SubCell"/>
</dbReference>
<dbReference type="RefSeq" id="WP_135414595.1">
    <property type="nucleotide sequence ID" value="NZ_SRLB01000006.1"/>
</dbReference>
<comment type="similarity">
    <text evidence="2">Belongs to the binding-protein-dependent transport system permease family. CysTW subfamily.</text>
</comment>
<keyword evidence="7 8" id="KW-0472">Membrane</keyword>
<evidence type="ECO:0000256" key="4">
    <source>
        <dbReference type="ARBA" id="ARBA00022475"/>
    </source>
</evidence>
<proteinExistence type="inferred from homology"/>
<evidence type="ECO:0000313" key="10">
    <source>
        <dbReference type="EMBL" id="TGE00315.1"/>
    </source>
</evidence>
<evidence type="ECO:0000256" key="7">
    <source>
        <dbReference type="ARBA" id="ARBA00023136"/>
    </source>
</evidence>
<comment type="subcellular location">
    <subcellularLocation>
        <location evidence="1 8">Cell membrane</location>
        <topology evidence="1 8">Multi-pass membrane protein</topology>
    </subcellularLocation>
</comment>
<evidence type="ECO:0000256" key="8">
    <source>
        <dbReference type="RuleBase" id="RU363032"/>
    </source>
</evidence>
<keyword evidence="5 8" id="KW-0812">Transmembrane</keyword>
<dbReference type="OrthoDB" id="9807047at2"/>
<accession>A0A4Z0NUR7</accession>
<comment type="caution">
    <text evidence="10">The sequence shown here is derived from an EMBL/GenBank/DDBJ whole genome shotgun (WGS) entry which is preliminary data.</text>
</comment>
<reference evidence="10 11" key="1">
    <citation type="submission" date="2019-04" db="EMBL/GenBank/DDBJ databases">
        <authorList>
            <person name="Feng G."/>
            <person name="Zhu H."/>
        </authorList>
    </citation>
    <scope>NUCLEOTIDE SEQUENCE [LARGE SCALE GENOMIC DNA]</scope>
    <source>
        <strain evidence="10 11">6HR-1</strain>
    </source>
</reference>
<dbReference type="PANTHER" id="PTHR42929:SF5">
    <property type="entry name" value="ABC TRANSPORTER PERMEASE PROTEIN"/>
    <property type="match status" value="1"/>
</dbReference>
<dbReference type="InterPro" id="IPR035906">
    <property type="entry name" value="MetI-like_sf"/>
</dbReference>
<gene>
    <name evidence="10" type="ORF">EU555_10560</name>
</gene>
<dbReference type="GO" id="GO:0055085">
    <property type="term" value="P:transmembrane transport"/>
    <property type="evidence" value="ECO:0007669"/>
    <property type="project" value="InterPro"/>
</dbReference>
<organism evidence="10 11">
    <name type="scientific">Methylobacterium nonmethylotrophicum</name>
    <dbReference type="NCBI Taxonomy" id="1141884"/>
    <lineage>
        <taxon>Bacteria</taxon>
        <taxon>Pseudomonadati</taxon>
        <taxon>Pseudomonadota</taxon>
        <taxon>Alphaproteobacteria</taxon>
        <taxon>Hyphomicrobiales</taxon>
        <taxon>Methylobacteriaceae</taxon>
        <taxon>Methylobacterium</taxon>
    </lineage>
</organism>
<dbReference type="SUPFAM" id="SSF161098">
    <property type="entry name" value="MetI-like"/>
    <property type="match status" value="1"/>
</dbReference>
<dbReference type="AlphaFoldDB" id="A0A4Z0NUR7"/>
<evidence type="ECO:0000256" key="3">
    <source>
        <dbReference type="ARBA" id="ARBA00022448"/>
    </source>
</evidence>
<feature type="domain" description="ABC transmembrane type-1" evidence="9">
    <location>
        <begin position="174"/>
        <end position="378"/>
    </location>
</feature>
<feature type="transmembrane region" description="Helical" evidence="8">
    <location>
        <begin position="173"/>
        <end position="197"/>
    </location>
</feature>
<dbReference type="Gene3D" id="1.10.3720.10">
    <property type="entry name" value="MetI-like"/>
    <property type="match status" value="1"/>
</dbReference>
<evidence type="ECO:0000256" key="6">
    <source>
        <dbReference type="ARBA" id="ARBA00022989"/>
    </source>
</evidence>
<dbReference type="InterPro" id="IPR000515">
    <property type="entry name" value="MetI-like"/>
</dbReference>
<name>A0A4Z0NUR7_9HYPH</name>